<dbReference type="EMBL" id="JAAAID010000039">
    <property type="protein sequence ID" value="KAG0023873.1"/>
    <property type="molecule type" value="Genomic_DNA"/>
</dbReference>
<sequence length="172" mass="18744">MCYEPNNTGQASHTSGVPQEVWLFVAEQLGGKGALKCMTAHPSLKVGFNPEDWKRINLLDFNVLSRGCDKDDRCFGVIDNLIPGYDRDISDKTKYIQDLTIASPESLAKLGPGCINLLRFVCLQIPATYNPFAIVDALGTRPELKELGVSGEVPGMPDNGSPNVSYCPDVQI</sequence>
<comment type="caution">
    <text evidence="1">The sequence shown here is derived from an EMBL/GenBank/DDBJ whole genome shotgun (WGS) entry which is preliminary data.</text>
</comment>
<keyword evidence="2" id="KW-1185">Reference proteome</keyword>
<accession>A0A9P6T4E9</accession>
<organism evidence="1 2">
    <name type="scientific">Entomortierella chlamydospora</name>
    <dbReference type="NCBI Taxonomy" id="101097"/>
    <lineage>
        <taxon>Eukaryota</taxon>
        <taxon>Fungi</taxon>
        <taxon>Fungi incertae sedis</taxon>
        <taxon>Mucoromycota</taxon>
        <taxon>Mortierellomycotina</taxon>
        <taxon>Mortierellomycetes</taxon>
        <taxon>Mortierellales</taxon>
        <taxon>Mortierellaceae</taxon>
        <taxon>Entomortierella</taxon>
    </lineage>
</organism>
<gene>
    <name evidence="1" type="ORF">BGZ80_007565</name>
</gene>
<dbReference type="Proteomes" id="UP000703661">
    <property type="component" value="Unassembled WGS sequence"/>
</dbReference>
<evidence type="ECO:0000313" key="2">
    <source>
        <dbReference type="Proteomes" id="UP000703661"/>
    </source>
</evidence>
<dbReference type="AlphaFoldDB" id="A0A9P6T4E9"/>
<name>A0A9P6T4E9_9FUNG</name>
<protein>
    <submittedName>
        <fullName evidence="1">Uncharacterized protein</fullName>
    </submittedName>
</protein>
<proteinExistence type="predicted"/>
<reference evidence="1" key="1">
    <citation type="journal article" date="2020" name="Fungal Divers.">
        <title>Resolving the Mortierellaceae phylogeny through synthesis of multi-gene phylogenetics and phylogenomics.</title>
        <authorList>
            <person name="Vandepol N."/>
            <person name="Liber J."/>
            <person name="Desiro A."/>
            <person name="Na H."/>
            <person name="Kennedy M."/>
            <person name="Barry K."/>
            <person name="Grigoriev I.V."/>
            <person name="Miller A.N."/>
            <person name="O'Donnell K."/>
            <person name="Stajich J.E."/>
            <person name="Bonito G."/>
        </authorList>
    </citation>
    <scope>NUCLEOTIDE SEQUENCE</scope>
    <source>
        <strain evidence="1">NRRL 2769</strain>
    </source>
</reference>
<evidence type="ECO:0000313" key="1">
    <source>
        <dbReference type="EMBL" id="KAG0023873.1"/>
    </source>
</evidence>